<feature type="domain" description="HTH cro/C1-type" evidence="2">
    <location>
        <begin position="14"/>
        <end position="67"/>
    </location>
</feature>
<dbReference type="SMART" id="SM00530">
    <property type="entry name" value="HTH_XRE"/>
    <property type="match status" value="1"/>
</dbReference>
<name>A0ABV6HFJ1_9SPHI</name>
<keyword evidence="4" id="KW-1185">Reference proteome</keyword>
<gene>
    <name evidence="3" type="ORF">ACFFI0_03685</name>
</gene>
<dbReference type="Proteomes" id="UP001589774">
    <property type="component" value="Unassembled WGS sequence"/>
</dbReference>
<accession>A0ABV6HFJ1</accession>
<comment type="caution">
    <text evidence="3">The sequence shown here is derived from an EMBL/GenBank/DDBJ whole genome shotgun (WGS) entry which is preliminary data.</text>
</comment>
<evidence type="ECO:0000256" key="1">
    <source>
        <dbReference type="SAM" id="Coils"/>
    </source>
</evidence>
<organism evidence="3 4">
    <name type="scientific">Olivibacter oleidegradans</name>
    <dbReference type="NCBI Taxonomy" id="760123"/>
    <lineage>
        <taxon>Bacteria</taxon>
        <taxon>Pseudomonadati</taxon>
        <taxon>Bacteroidota</taxon>
        <taxon>Sphingobacteriia</taxon>
        <taxon>Sphingobacteriales</taxon>
        <taxon>Sphingobacteriaceae</taxon>
        <taxon>Olivibacter</taxon>
    </lineage>
</organism>
<dbReference type="Gene3D" id="1.10.260.40">
    <property type="entry name" value="lambda repressor-like DNA-binding domains"/>
    <property type="match status" value="1"/>
</dbReference>
<protein>
    <submittedName>
        <fullName evidence="3">Helix-turn-helix domain-containing protein</fullName>
    </submittedName>
</protein>
<dbReference type="PROSITE" id="PS50943">
    <property type="entry name" value="HTH_CROC1"/>
    <property type="match status" value="1"/>
</dbReference>
<evidence type="ECO:0000259" key="2">
    <source>
        <dbReference type="PROSITE" id="PS50943"/>
    </source>
</evidence>
<dbReference type="SUPFAM" id="SSF47413">
    <property type="entry name" value="lambda repressor-like DNA-binding domains"/>
    <property type="match status" value="1"/>
</dbReference>
<feature type="coiled-coil region" evidence="1">
    <location>
        <begin position="104"/>
        <end position="135"/>
    </location>
</feature>
<dbReference type="InterPro" id="IPR010982">
    <property type="entry name" value="Lambda_DNA-bd_dom_sf"/>
</dbReference>
<reference evidence="3 4" key="1">
    <citation type="submission" date="2024-09" db="EMBL/GenBank/DDBJ databases">
        <authorList>
            <person name="Sun Q."/>
            <person name="Mori K."/>
        </authorList>
    </citation>
    <scope>NUCLEOTIDE SEQUENCE [LARGE SCALE GENOMIC DNA]</scope>
    <source>
        <strain evidence="3 4">CCM 7765</strain>
    </source>
</reference>
<dbReference type="Pfam" id="PF01381">
    <property type="entry name" value="HTH_3"/>
    <property type="match status" value="1"/>
</dbReference>
<dbReference type="InterPro" id="IPR001387">
    <property type="entry name" value="Cro/C1-type_HTH"/>
</dbReference>
<dbReference type="EMBL" id="JBHLWO010000001">
    <property type="protein sequence ID" value="MFC0317392.1"/>
    <property type="molecule type" value="Genomic_DNA"/>
</dbReference>
<proteinExistence type="predicted"/>
<evidence type="ECO:0000313" key="4">
    <source>
        <dbReference type="Proteomes" id="UP001589774"/>
    </source>
</evidence>
<evidence type="ECO:0000313" key="3">
    <source>
        <dbReference type="EMBL" id="MFC0317392.1"/>
    </source>
</evidence>
<keyword evidence="1" id="KW-0175">Coiled coil</keyword>
<sequence length="138" mass="15570">MSATQKPNRIGPKISRVRELRGMKQEALAIELGMSQQAVSAMEKKDTIESELLAQVAEILGVTPEAIENFDEDNVINYFNTFNDNSFSNSNGTFSATNCTFNPLDKLVEAYEENKKLYERLLEAEKEKIAYLEKLLKG</sequence>
<dbReference type="CDD" id="cd00093">
    <property type="entry name" value="HTH_XRE"/>
    <property type="match status" value="1"/>
</dbReference>
<dbReference type="RefSeq" id="WP_130854641.1">
    <property type="nucleotide sequence ID" value="NZ_JBHLWO010000001.1"/>
</dbReference>